<comment type="caution">
    <text evidence="3">The sequence shown here is derived from an EMBL/GenBank/DDBJ whole genome shotgun (WGS) entry which is preliminary data.</text>
</comment>
<keyword evidence="3" id="KW-0482">Metalloprotease</keyword>
<keyword evidence="3" id="KW-0378">Hydrolase</keyword>
<dbReference type="GO" id="GO:0006508">
    <property type="term" value="P:proteolysis"/>
    <property type="evidence" value="ECO:0007669"/>
    <property type="project" value="UniProtKB-KW"/>
</dbReference>
<feature type="transmembrane region" description="Helical" evidence="1">
    <location>
        <begin position="165"/>
        <end position="185"/>
    </location>
</feature>
<dbReference type="GO" id="GO:0008237">
    <property type="term" value="F:metallopeptidase activity"/>
    <property type="evidence" value="ECO:0007669"/>
    <property type="project" value="UniProtKB-KW"/>
</dbReference>
<dbReference type="GO" id="GO:0004175">
    <property type="term" value="F:endopeptidase activity"/>
    <property type="evidence" value="ECO:0007669"/>
    <property type="project" value="UniProtKB-ARBA"/>
</dbReference>
<dbReference type="PANTHER" id="PTHR36435:SF1">
    <property type="entry name" value="CAAX AMINO TERMINAL PROTEASE FAMILY PROTEIN"/>
    <property type="match status" value="1"/>
</dbReference>
<dbReference type="InterPro" id="IPR052710">
    <property type="entry name" value="CAAX_protease"/>
</dbReference>
<keyword evidence="1" id="KW-1133">Transmembrane helix</keyword>
<keyword evidence="3" id="KW-0645">Protease</keyword>
<sequence>MKKRLLLVAVTFSTFLLALYGPGYAMQLLGVEPSELSKLETLLYISCSWIWVPMLMLAIWCGPRRVLSELGWQAPIGTGLLMGLGCTLPMLLGYAVLFPLTTKAGPALLSGLFGGALLAGLREETLFRGFLFGQLYRHGKLPWLLVILVESGIFASLHLYQSHDFMSAVSVMAITFGGGVWFGWLFKSWKNLWVPIFLHVFMNGWWMLFEVDNSAVGSVGANVFRVLTIVLSVVITRRHLRRQAQLALPMESKLAVA</sequence>
<feature type="transmembrane region" description="Helical" evidence="1">
    <location>
        <begin position="74"/>
        <end position="98"/>
    </location>
</feature>
<accession>A0A7Y7PLF1</accession>
<evidence type="ECO:0000313" key="3">
    <source>
        <dbReference type="EMBL" id="NVO29927.1"/>
    </source>
</evidence>
<protein>
    <submittedName>
        <fullName evidence="3">CPBP family intramembrane metalloprotease</fullName>
    </submittedName>
</protein>
<proteinExistence type="predicted"/>
<dbReference type="Proteomes" id="UP000565521">
    <property type="component" value="Unassembled WGS sequence"/>
</dbReference>
<keyword evidence="1" id="KW-0812">Transmembrane</keyword>
<feature type="transmembrane region" description="Helical" evidence="1">
    <location>
        <begin position="215"/>
        <end position="235"/>
    </location>
</feature>
<dbReference type="RefSeq" id="WP_176906634.1">
    <property type="nucleotide sequence ID" value="NZ_JABKAU010000002.1"/>
</dbReference>
<evidence type="ECO:0000313" key="4">
    <source>
        <dbReference type="Proteomes" id="UP000565521"/>
    </source>
</evidence>
<feature type="transmembrane region" description="Helical" evidence="1">
    <location>
        <begin position="192"/>
        <end position="209"/>
    </location>
</feature>
<gene>
    <name evidence="3" type="ORF">HW554_01805</name>
</gene>
<dbReference type="InterPro" id="IPR003675">
    <property type="entry name" value="Rce1/LyrA-like_dom"/>
</dbReference>
<name>A0A7Y7PLF1_9BACT</name>
<dbReference type="EMBL" id="JABKAU010000002">
    <property type="protein sequence ID" value="NVO29927.1"/>
    <property type="molecule type" value="Genomic_DNA"/>
</dbReference>
<keyword evidence="4" id="KW-1185">Reference proteome</keyword>
<feature type="transmembrane region" description="Helical" evidence="1">
    <location>
        <begin position="141"/>
        <end position="159"/>
    </location>
</feature>
<organism evidence="3 4">
    <name type="scientific">Hymenobacter lapidiphilus</name>
    <dbReference type="NCBI Taxonomy" id="2608003"/>
    <lineage>
        <taxon>Bacteria</taxon>
        <taxon>Pseudomonadati</taxon>
        <taxon>Bacteroidota</taxon>
        <taxon>Cytophagia</taxon>
        <taxon>Cytophagales</taxon>
        <taxon>Hymenobacteraceae</taxon>
        <taxon>Hymenobacter</taxon>
    </lineage>
</organism>
<dbReference type="PANTHER" id="PTHR36435">
    <property type="entry name" value="SLR1288 PROTEIN"/>
    <property type="match status" value="1"/>
</dbReference>
<reference evidence="3 4" key="1">
    <citation type="submission" date="2020-05" db="EMBL/GenBank/DDBJ databases">
        <title>Hymenobacter terrestris sp. nov. and Hymenobacter lapidiphilus sp. nov., isolated from regoliths in Antarctica.</title>
        <authorList>
            <person name="Sedlacek I."/>
            <person name="Pantucek R."/>
            <person name="Zeman M."/>
            <person name="Holochova P."/>
            <person name="Kralova S."/>
            <person name="Stankova E."/>
            <person name="Sedo O."/>
            <person name="Micenkova L."/>
            <person name="Svec P."/>
            <person name="Gupta V."/>
            <person name="Sood U."/>
            <person name="Korpole U.S."/>
            <person name="Lal R."/>
        </authorList>
    </citation>
    <scope>NUCLEOTIDE SEQUENCE [LARGE SCALE GENOMIC DNA]</scope>
    <source>
        <strain evidence="3 4">P5342</strain>
    </source>
</reference>
<evidence type="ECO:0000256" key="1">
    <source>
        <dbReference type="SAM" id="Phobius"/>
    </source>
</evidence>
<feature type="transmembrane region" description="Helical" evidence="1">
    <location>
        <begin position="41"/>
        <end position="62"/>
    </location>
</feature>
<evidence type="ECO:0000259" key="2">
    <source>
        <dbReference type="Pfam" id="PF02517"/>
    </source>
</evidence>
<dbReference type="Pfam" id="PF02517">
    <property type="entry name" value="Rce1-like"/>
    <property type="match status" value="1"/>
</dbReference>
<dbReference type="GO" id="GO:0080120">
    <property type="term" value="P:CAAX-box protein maturation"/>
    <property type="evidence" value="ECO:0007669"/>
    <property type="project" value="UniProtKB-ARBA"/>
</dbReference>
<keyword evidence="1" id="KW-0472">Membrane</keyword>
<feature type="domain" description="CAAX prenyl protease 2/Lysostaphin resistance protein A-like" evidence="2">
    <location>
        <begin position="109"/>
        <end position="204"/>
    </location>
</feature>
<dbReference type="AlphaFoldDB" id="A0A7Y7PLF1"/>
<feature type="transmembrane region" description="Helical" evidence="1">
    <location>
        <begin position="104"/>
        <end position="121"/>
    </location>
</feature>